<dbReference type="Proteomes" id="UP001300672">
    <property type="component" value="Chromosome"/>
</dbReference>
<keyword evidence="1" id="KW-0175">Coiled coil</keyword>
<evidence type="ECO:0000256" key="3">
    <source>
        <dbReference type="SAM" id="Phobius"/>
    </source>
</evidence>
<dbReference type="KEGG" id="tdu:QJT80_00700"/>
<name>A0AA95H7N3_9GAMM</name>
<gene>
    <name evidence="4" type="ORF">QJT80_00700</name>
</gene>
<feature type="transmembrane region" description="Helical" evidence="3">
    <location>
        <begin position="248"/>
        <end position="268"/>
    </location>
</feature>
<protein>
    <submittedName>
        <fullName evidence="4">Uncharacterized protein</fullName>
    </submittedName>
</protein>
<reference evidence="4" key="1">
    <citation type="journal article" date="2023" name="Int. J. Mol. Sci.">
        <title>Metagenomics Revealed a New Genus 'Candidatus Thiocaldithrix dubininis' gen. nov., sp. nov. and a New Species 'Candidatus Thiothrix putei' sp. nov. in the Family Thiotrichaceae, Some Members of Which Have Traits of Both Na+- and H+-Motive Energetics.</title>
        <authorList>
            <person name="Ravin N.V."/>
            <person name="Muntyan M.S."/>
            <person name="Smolyakov D.D."/>
            <person name="Rudenko T.S."/>
            <person name="Beletsky A.V."/>
            <person name="Mardanov A.V."/>
            <person name="Grabovich M.Y."/>
        </authorList>
    </citation>
    <scope>NUCLEOTIDE SEQUENCE</scope>
    <source>
        <strain evidence="4">GKL-01</strain>
    </source>
</reference>
<evidence type="ECO:0000313" key="4">
    <source>
        <dbReference type="EMBL" id="WGZ91003.1"/>
    </source>
</evidence>
<feature type="compositionally biased region" description="Polar residues" evidence="2">
    <location>
        <begin position="353"/>
        <end position="368"/>
    </location>
</feature>
<accession>A0AA95H7N3</accession>
<feature type="transmembrane region" description="Helical" evidence="3">
    <location>
        <begin position="34"/>
        <end position="57"/>
    </location>
</feature>
<keyword evidence="3" id="KW-0472">Membrane</keyword>
<evidence type="ECO:0000256" key="1">
    <source>
        <dbReference type="SAM" id="Coils"/>
    </source>
</evidence>
<proteinExistence type="predicted"/>
<sequence length="494" mass="54343">MSQSKPNAQTDRVTVLLENKSVYDLRKDLQNGEMWLKLAALAAFLAAAFFVVKYFVGGDMHPETWTGEQWANAALGLGITAVITAAQAFLYGSGYQGPAATAATIVVVFFGLFADISQSMEREDATVRHRSENSQVFQAALGSIGTISASGQMLSSEQKALADTQAQLQHWQTLKAEKTANPSRVVQSHKVIERNIARLQQNYLSLQQQNHMQAQNRATLLTGAIAQAKALEYDEDKHYAMIRLLKDMFGVSGVWASFLFSLIIIGTFEYAFSFVGSYVTDHKKALRALGLDTQGNPIHPQAKHTVIAERHIPKDYANSLREQYLKTAKTETAATTVALSQPDFTQIKAKASVSASDDTPSPDVTPQQGEEPPAVQTHTLHTEPMTDSTRTQLFKLTFLAVRKAVLNGDLKPTVRPVTDAVTQVIRQHTKTLNLQPALIGKPERQKMAEKILEKLAQEHILQLNQETGIGKPKYLLATTELNPRVAYNPSVGMS</sequence>
<evidence type="ECO:0000256" key="2">
    <source>
        <dbReference type="SAM" id="MobiDB-lite"/>
    </source>
</evidence>
<dbReference type="EMBL" id="CP124755">
    <property type="protein sequence ID" value="WGZ91003.1"/>
    <property type="molecule type" value="Genomic_DNA"/>
</dbReference>
<dbReference type="AlphaFoldDB" id="A0AA95H7N3"/>
<feature type="region of interest" description="Disordered" evidence="2">
    <location>
        <begin position="349"/>
        <end position="387"/>
    </location>
</feature>
<feature type="coiled-coil region" evidence="1">
    <location>
        <begin position="189"/>
        <end position="216"/>
    </location>
</feature>
<keyword evidence="3" id="KW-0812">Transmembrane</keyword>
<reference evidence="4" key="2">
    <citation type="submission" date="2023-04" db="EMBL/GenBank/DDBJ databases">
        <authorList>
            <person name="Beletskiy A.V."/>
            <person name="Mardanov A.V."/>
            <person name="Ravin N.V."/>
        </authorList>
    </citation>
    <scope>NUCLEOTIDE SEQUENCE</scope>
    <source>
        <strain evidence="4">GKL-01</strain>
    </source>
</reference>
<organism evidence="4">
    <name type="scientific">Candidatus Thiocaldithrix dubininis</name>
    <dbReference type="NCBI Taxonomy" id="3080823"/>
    <lineage>
        <taxon>Bacteria</taxon>
        <taxon>Pseudomonadati</taxon>
        <taxon>Pseudomonadota</taxon>
        <taxon>Gammaproteobacteria</taxon>
        <taxon>Thiotrichales</taxon>
        <taxon>Thiotrichaceae</taxon>
        <taxon>Candidatus Thiocaldithrix</taxon>
    </lineage>
</organism>
<keyword evidence="3" id="KW-1133">Transmembrane helix</keyword>
<feature type="transmembrane region" description="Helical" evidence="3">
    <location>
        <begin position="95"/>
        <end position="114"/>
    </location>
</feature>
<feature type="transmembrane region" description="Helical" evidence="3">
    <location>
        <begin position="69"/>
        <end position="89"/>
    </location>
</feature>